<dbReference type="Gene3D" id="2.10.25.10">
    <property type="entry name" value="Laminin"/>
    <property type="match status" value="3"/>
</dbReference>
<feature type="chain" id="PRO_5045437555" evidence="8">
    <location>
        <begin position="25"/>
        <end position="650"/>
    </location>
</feature>
<keyword evidence="4 8" id="KW-0732">Signal</keyword>
<comment type="caution">
    <text evidence="7">Lacks conserved residue(s) required for the propagation of feature annotation.</text>
</comment>
<dbReference type="PANTHER" id="PTHR22906:SF43">
    <property type="entry name" value="PROPERDIN"/>
    <property type="match status" value="1"/>
</dbReference>
<accession>A0ABR0YI55</accession>
<dbReference type="PROSITE" id="PS00010">
    <property type="entry name" value="ASX_HYDROXYL"/>
    <property type="match status" value="2"/>
</dbReference>
<comment type="subcellular location">
    <subcellularLocation>
        <location evidence="1">Secreted</location>
    </subcellularLocation>
</comment>
<dbReference type="SMART" id="SM00181">
    <property type="entry name" value="EGF"/>
    <property type="match status" value="3"/>
</dbReference>
<dbReference type="CDD" id="cd00054">
    <property type="entry name" value="EGF_CA"/>
    <property type="match status" value="2"/>
</dbReference>
<dbReference type="InterPro" id="IPR036383">
    <property type="entry name" value="TSP1_rpt_sf"/>
</dbReference>
<dbReference type="PANTHER" id="PTHR22906">
    <property type="entry name" value="PROPERDIN"/>
    <property type="match status" value="1"/>
</dbReference>
<name>A0ABR0YI55_HUSHU</name>
<sequence>MTAQFKSILLSCVIIVVGQTQTETENYSVNDPYKKECSSRNILCHSKAICRLDLVTETFYCQCLPGYNGDGIHFCQEPTASIAVDSQEDCDGVGQQVCLLKRAVGGNATFTVSISGDFQYSQITWYKFYASQGHTFHSYRQRLTLSGGLPTTSHILRNGLALTLGKIKEDDFFPNKFWVQLEASEPSENKQEVEPYDFTHFEMLNPTRIRYYFVLDSEPIDVGKFLLGEMSVIQLNPYYTDVSETGFVKWVKEPDNLTLIQTTSTVLANRTSAIEIDGLLNEDFGNIRAIVYDFLPGIPGKVMIAQRLFNLRKDISKVCKGSQNAKNCACNTGFKGNGIHCIDQDECIEGMPLHCLPDAKCINTYGSYVCQCPNGYEGDGLYSCMDIDECMRDLHQCSPRAACINTLGSYVCTCQFGFFQEGNECRATSIWTPWSPWSLCSVTCGSQNQMRIRICTNPESGMRCEGPTSDLKPCSSLRACPVDGLWSEWSPWSTCTVSCSGIKRRIRVCNNPAPSSGGQSCLGSPEEIAPCNNDNCPVNGMWSSWAPWTLCPLTCGLGVVSRSRHCNNPPPVSGGTPCPGHGYEEGSCGFPMDYCKVSWDALRSHTQDCNITVIYSSSHWTAVNSESRLLYSKWNYLNWLTGRQIQTRAW</sequence>
<dbReference type="InterPro" id="IPR052065">
    <property type="entry name" value="Compl_asym_regulator"/>
</dbReference>
<keyword evidence="2" id="KW-0964">Secreted</keyword>
<evidence type="ECO:0000256" key="3">
    <source>
        <dbReference type="ARBA" id="ARBA00022536"/>
    </source>
</evidence>
<dbReference type="Pfam" id="PF07645">
    <property type="entry name" value="EGF_CA"/>
    <property type="match status" value="1"/>
</dbReference>
<dbReference type="SMART" id="SM00179">
    <property type="entry name" value="EGF_CA"/>
    <property type="match status" value="2"/>
</dbReference>
<dbReference type="PROSITE" id="PS50092">
    <property type="entry name" value="TSP1"/>
    <property type="match status" value="3"/>
</dbReference>
<evidence type="ECO:0000256" key="1">
    <source>
        <dbReference type="ARBA" id="ARBA00004613"/>
    </source>
</evidence>
<feature type="domain" description="EGF-like" evidence="9">
    <location>
        <begin position="386"/>
        <end position="426"/>
    </location>
</feature>
<feature type="disulfide bond" evidence="7">
    <location>
        <begin position="44"/>
        <end position="61"/>
    </location>
</feature>
<dbReference type="Proteomes" id="UP001369086">
    <property type="component" value="Unassembled WGS sequence"/>
</dbReference>
<dbReference type="EMBL" id="JAHFZB010000029">
    <property type="protein sequence ID" value="KAK6472307.1"/>
    <property type="molecule type" value="Genomic_DNA"/>
</dbReference>
<protein>
    <submittedName>
        <fullName evidence="10">Fibrillin-1-like</fullName>
    </submittedName>
</protein>
<evidence type="ECO:0000259" key="9">
    <source>
        <dbReference type="PROSITE" id="PS50026"/>
    </source>
</evidence>
<feature type="domain" description="EGF-like" evidence="9">
    <location>
        <begin position="33"/>
        <end position="76"/>
    </location>
</feature>
<evidence type="ECO:0000313" key="10">
    <source>
        <dbReference type="EMBL" id="KAK6472307.1"/>
    </source>
</evidence>
<evidence type="ECO:0000256" key="5">
    <source>
        <dbReference type="ARBA" id="ARBA00022737"/>
    </source>
</evidence>
<dbReference type="InterPro" id="IPR000152">
    <property type="entry name" value="EGF-type_Asp/Asn_hydroxyl_site"/>
</dbReference>
<dbReference type="Pfam" id="PF00090">
    <property type="entry name" value="TSP_1"/>
    <property type="match status" value="3"/>
</dbReference>
<keyword evidence="6 7" id="KW-1015">Disulfide bond</keyword>
<comment type="caution">
    <text evidence="10">The sequence shown here is derived from an EMBL/GenBank/DDBJ whole genome shotgun (WGS) entry which is preliminary data.</text>
</comment>
<keyword evidence="3 7" id="KW-0245">EGF-like domain</keyword>
<reference evidence="10 11" key="1">
    <citation type="submission" date="2021-05" db="EMBL/GenBank/DDBJ databases">
        <authorList>
            <person name="Zahm M."/>
            <person name="Klopp C."/>
            <person name="Cabau C."/>
            <person name="Kuhl H."/>
            <person name="Suciu R."/>
            <person name="Ciorpac M."/>
            <person name="Holostenco D."/>
            <person name="Gessner J."/>
            <person name="Wuertz S."/>
            <person name="Hohne C."/>
            <person name="Stock M."/>
            <person name="Gislard M."/>
            <person name="Lluch J."/>
            <person name="Milhes M."/>
            <person name="Lampietro C."/>
            <person name="Lopez Roques C."/>
            <person name="Donnadieu C."/>
            <person name="Du K."/>
            <person name="Schartl M."/>
            <person name="Guiguen Y."/>
        </authorList>
    </citation>
    <scope>NUCLEOTIDE SEQUENCE [LARGE SCALE GENOMIC DNA]</scope>
    <source>
        <strain evidence="10">Hh-F2</strain>
        <tissue evidence="10">Blood</tissue>
    </source>
</reference>
<feature type="domain" description="EGF-like" evidence="9">
    <location>
        <begin position="343"/>
        <end position="385"/>
    </location>
</feature>
<evidence type="ECO:0000256" key="4">
    <source>
        <dbReference type="ARBA" id="ARBA00022729"/>
    </source>
</evidence>
<dbReference type="InterPro" id="IPR009030">
    <property type="entry name" value="Growth_fac_rcpt_cys_sf"/>
</dbReference>
<organism evidence="10 11">
    <name type="scientific">Huso huso</name>
    <name type="common">Beluga</name>
    <name type="synonym">Acipenser huso</name>
    <dbReference type="NCBI Taxonomy" id="61971"/>
    <lineage>
        <taxon>Eukaryota</taxon>
        <taxon>Metazoa</taxon>
        <taxon>Chordata</taxon>
        <taxon>Craniata</taxon>
        <taxon>Vertebrata</taxon>
        <taxon>Euteleostomi</taxon>
        <taxon>Actinopterygii</taxon>
        <taxon>Chondrostei</taxon>
        <taxon>Acipenseriformes</taxon>
        <taxon>Acipenseridae</taxon>
        <taxon>Huso</taxon>
    </lineage>
</organism>
<dbReference type="PRINTS" id="PR01705">
    <property type="entry name" value="TSP1REPEAT"/>
</dbReference>
<keyword evidence="11" id="KW-1185">Reference proteome</keyword>
<dbReference type="PROSITE" id="PS01186">
    <property type="entry name" value="EGF_2"/>
    <property type="match status" value="3"/>
</dbReference>
<dbReference type="PROSITE" id="PS01187">
    <property type="entry name" value="EGF_CA"/>
    <property type="match status" value="1"/>
</dbReference>
<dbReference type="SUPFAM" id="SSF82895">
    <property type="entry name" value="TSP-1 type 1 repeat"/>
    <property type="match status" value="3"/>
</dbReference>
<dbReference type="InterPro" id="IPR024731">
    <property type="entry name" value="NELL2-like_EGF"/>
</dbReference>
<evidence type="ECO:0000256" key="8">
    <source>
        <dbReference type="SAM" id="SignalP"/>
    </source>
</evidence>
<gene>
    <name evidence="10" type="ORF">HHUSO_G28015</name>
</gene>
<evidence type="ECO:0000256" key="7">
    <source>
        <dbReference type="PROSITE-ProRule" id="PRU00076"/>
    </source>
</evidence>
<dbReference type="Gene3D" id="2.20.100.10">
    <property type="entry name" value="Thrombospondin type-1 (TSP1) repeat"/>
    <property type="match status" value="3"/>
</dbReference>
<dbReference type="PROSITE" id="PS50026">
    <property type="entry name" value="EGF_3"/>
    <property type="match status" value="3"/>
</dbReference>
<evidence type="ECO:0000313" key="11">
    <source>
        <dbReference type="Proteomes" id="UP001369086"/>
    </source>
</evidence>
<dbReference type="InterPro" id="IPR018097">
    <property type="entry name" value="EGF_Ca-bd_CS"/>
</dbReference>
<proteinExistence type="predicted"/>
<dbReference type="Pfam" id="PF12947">
    <property type="entry name" value="EGF_3"/>
    <property type="match status" value="1"/>
</dbReference>
<feature type="signal peptide" evidence="8">
    <location>
        <begin position="1"/>
        <end position="24"/>
    </location>
</feature>
<keyword evidence="5" id="KW-0677">Repeat</keyword>
<dbReference type="InterPro" id="IPR000742">
    <property type="entry name" value="EGF"/>
</dbReference>
<dbReference type="SMART" id="SM00209">
    <property type="entry name" value="TSP1"/>
    <property type="match status" value="3"/>
</dbReference>
<evidence type="ECO:0000256" key="2">
    <source>
        <dbReference type="ARBA" id="ARBA00022525"/>
    </source>
</evidence>
<dbReference type="InterPro" id="IPR001881">
    <property type="entry name" value="EGF-like_Ca-bd_dom"/>
</dbReference>
<dbReference type="InterPro" id="IPR000884">
    <property type="entry name" value="TSP1_rpt"/>
</dbReference>
<dbReference type="InterPro" id="IPR049883">
    <property type="entry name" value="NOTCH1_EGF-like"/>
</dbReference>
<dbReference type="SUPFAM" id="SSF57184">
    <property type="entry name" value="Growth factor receptor domain"/>
    <property type="match status" value="1"/>
</dbReference>
<evidence type="ECO:0000256" key="6">
    <source>
        <dbReference type="ARBA" id="ARBA00023157"/>
    </source>
</evidence>